<proteinExistence type="predicted"/>
<dbReference type="Proteomes" id="UP000252458">
    <property type="component" value="Unassembled WGS sequence"/>
</dbReference>
<accession>A0A365QNL1</accession>
<protein>
    <submittedName>
        <fullName evidence="1">Uncharacterized protein</fullName>
    </submittedName>
</protein>
<sequence>MRTFAELRRELAEDGADEFIGGVLDIEYEAAMEAATASGWSGDFHDEPHAFILPSADTMRFGLIWTQPDNELTTFVVSPQPLPWLGEPME</sequence>
<reference evidence="1 2" key="1">
    <citation type="submission" date="2018-06" db="EMBL/GenBank/DDBJ databases">
        <title>Draft genome sequence of Burkholderia reimsis strain BE51 isolated from a French agricultural soil.</title>
        <authorList>
            <person name="Esmaeel Q."/>
        </authorList>
    </citation>
    <scope>NUCLEOTIDE SEQUENCE [LARGE SCALE GENOMIC DNA]</scope>
    <source>
        <strain evidence="1 2">BE51</strain>
    </source>
</reference>
<keyword evidence="2" id="KW-1185">Reference proteome</keyword>
<organism evidence="1 2">
    <name type="scientific">Burkholderia reimsis</name>
    <dbReference type="NCBI Taxonomy" id="2234132"/>
    <lineage>
        <taxon>Bacteria</taxon>
        <taxon>Pseudomonadati</taxon>
        <taxon>Pseudomonadota</taxon>
        <taxon>Betaproteobacteria</taxon>
        <taxon>Burkholderiales</taxon>
        <taxon>Burkholderiaceae</taxon>
        <taxon>Burkholderia</taxon>
    </lineage>
</organism>
<dbReference type="AlphaFoldDB" id="A0A365QNL1"/>
<evidence type="ECO:0000313" key="1">
    <source>
        <dbReference type="EMBL" id="RBB35692.1"/>
    </source>
</evidence>
<evidence type="ECO:0000313" key="2">
    <source>
        <dbReference type="Proteomes" id="UP000252458"/>
    </source>
</evidence>
<comment type="caution">
    <text evidence="1">The sequence shown here is derived from an EMBL/GenBank/DDBJ whole genome shotgun (WGS) entry which is preliminary data.</text>
</comment>
<name>A0A365QNL1_9BURK</name>
<dbReference type="EMBL" id="QMFZ01000027">
    <property type="protein sequence ID" value="RBB35692.1"/>
    <property type="molecule type" value="Genomic_DNA"/>
</dbReference>
<gene>
    <name evidence="1" type="ORF">DPV79_27100</name>
</gene>